<proteinExistence type="predicted"/>
<comment type="caution">
    <text evidence="1">The sequence shown here is derived from an EMBL/GenBank/DDBJ whole genome shotgun (WGS) entry which is preliminary data.</text>
</comment>
<dbReference type="SUPFAM" id="SSF53649">
    <property type="entry name" value="Alkaline phosphatase-like"/>
    <property type="match status" value="1"/>
</dbReference>
<dbReference type="AlphaFoldDB" id="A0A3A5MRR6"/>
<dbReference type="GO" id="GO:0016787">
    <property type="term" value="F:hydrolase activity"/>
    <property type="evidence" value="ECO:0007669"/>
    <property type="project" value="UniProtKB-ARBA"/>
</dbReference>
<dbReference type="PANTHER" id="PTHR10151:SF120">
    <property type="entry name" value="BIS(5'-ADENOSYL)-TRIPHOSPHATASE"/>
    <property type="match status" value="1"/>
</dbReference>
<dbReference type="InterPro" id="IPR002591">
    <property type="entry name" value="Phosphodiest/P_Trfase"/>
</dbReference>
<dbReference type="Gene3D" id="3.40.720.10">
    <property type="entry name" value="Alkaline Phosphatase, subunit A"/>
    <property type="match status" value="1"/>
</dbReference>
<accession>A0A3A5MRR6</accession>
<protein>
    <submittedName>
        <fullName evidence="1">Phosphodiesterase</fullName>
    </submittedName>
</protein>
<name>A0A3A5MRR6_9MICO</name>
<keyword evidence="2" id="KW-1185">Reference proteome</keyword>
<sequence>MTRRKFCLIGIDGLIIDLALRSGAAPNLSAFVEKGLFAPMVMEVPTISGPGWSSILTGATHAEHHVVDNTFHGHTLSRNADLLSRAFFADQSVTSYVASGWPPLADPVGPGPVVSPRLDQQNAGVHKVVVRDGEMYGYRRADSEVTDVSRLYLGQGGPDASFVYLGEVDEAGHVYGGVSAEYLEAVRRVDAHLGTLLHAIARRAAAEGVDEDWLVGITTDHGHLDEGGHGGGEDVVRGSFFAVARCTGAEAWTSADLSLPATIRPEQITPYLLAHLR</sequence>
<dbReference type="RefSeq" id="WP_119973078.1">
    <property type="nucleotide sequence ID" value="NZ_JBHSQA010000015.1"/>
</dbReference>
<dbReference type="InterPro" id="IPR017850">
    <property type="entry name" value="Alkaline_phosphatase_core_sf"/>
</dbReference>
<evidence type="ECO:0000313" key="1">
    <source>
        <dbReference type="EMBL" id="RJT89743.1"/>
    </source>
</evidence>
<dbReference type="Proteomes" id="UP000272015">
    <property type="component" value="Unassembled WGS sequence"/>
</dbReference>
<gene>
    <name evidence="1" type="ORF">D6T64_05850</name>
</gene>
<dbReference type="Pfam" id="PF01663">
    <property type="entry name" value="Phosphodiest"/>
    <property type="match status" value="1"/>
</dbReference>
<evidence type="ECO:0000313" key="2">
    <source>
        <dbReference type="Proteomes" id="UP000272015"/>
    </source>
</evidence>
<dbReference type="OrthoDB" id="1956004at2"/>
<dbReference type="PANTHER" id="PTHR10151">
    <property type="entry name" value="ECTONUCLEOTIDE PYROPHOSPHATASE/PHOSPHODIESTERASE"/>
    <property type="match status" value="1"/>
</dbReference>
<reference evidence="1 2" key="1">
    <citation type="submission" date="2018-09" db="EMBL/GenBank/DDBJ databases">
        <title>Novel species of Cryobacterium.</title>
        <authorList>
            <person name="Liu Q."/>
            <person name="Xin Y.-H."/>
        </authorList>
    </citation>
    <scope>NUCLEOTIDE SEQUENCE [LARGE SCALE GENOMIC DNA]</scope>
    <source>
        <strain evidence="1 2">Hh39</strain>
    </source>
</reference>
<organism evidence="1 2">
    <name type="scientific">Cryobacterium melibiosiphilum</name>
    <dbReference type="NCBI Taxonomy" id="995039"/>
    <lineage>
        <taxon>Bacteria</taxon>
        <taxon>Bacillati</taxon>
        <taxon>Actinomycetota</taxon>
        <taxon>Actinomycetes</taxon>
        <taxon>Micrococcales</taxon>
        <taxon>Microbacteriaceae</taxon>
        <taxon>Cryobacterium</taxon>
    </lineage>
</organism>
<dbReference type="EMBL" id="QZVS01000069">
    <property type="protein sequence ID" value="RJT89743.1"/>
    <property type="molecule type" value="Genomic_DNA"/>
</dbReference>